<dbReference type="Proteomes" id="UP000622707">
    <property type="component" value="Unassembled WGS sequence"/>
</dbReference>
<dbReference type="Gene3D" id="1.20.120.520">
    <property type="entry name" value="nmb1532 protein domain like"/>
    <property type="match status" value="1"/>
</dbReference>
<proteinExistence type="predicted"/>
<evidence type="ECO:0000313" key="2">
    <source>
        <dbReference type="EMBL" id="MBL0428401.1"/>
    </source>
</evidence>
<keyword evidence="3" id="KW-1185">Reference proteome</keyword>
<reference evidence="2 3" key="1">
    <citation type="journal article" date="2017" name="Int. J. Syst. Evol. Microbiol.">
        <title>Ramlibacter alkalitolerans sp. nov., alkali-tolerant bacterium isolated from soil of ginseng.</title>
        <authorList>
            <person name="Lee D.H."/>
            <person name="Cha C.J."/>
        </authorList>
    </citation>
    <scope>NUCLEOTIDE SEQUENCE [LARGE SCALE GENOMIC DNA]</scope>
    <source>
        <strain evidence="2 3">KACC 19305</strain>
    </source>
</reference>
<name>A0ABS1JX11_9BURK</name>
<feature type="domain" description="Hemerythrin-like" evidence="1">
    <location>
        <begin position="15"/>
        <end position="151"/>
    </location>
</feature>
<dbReference type="Pfam" id="PF01814">
    <property type="entry name" value="Hemerythrin"/>
    <property type="match status" value="1"/>
</dbReference>
<sequence>MSPSHDVADAAPETPLTSFTRCHLGIVTQLEGTARLPELVDAANLAREMAQSTLDLFRRTIIPHHAEEEAELFPAVLQSANGTERKAVRGMIERLTAEHREVEGLWKQLEPSVRIAARGNRSEVDAEVMEELVRAFLRHARYEETVFLPLAERILGRDGNHMAALGLALHLRHVPQVVGYI</sequence>
<comment type="caution">
    <text evidence="2">The sequence shown here is derived from an EMBL/GenBank/DDBJ whole genome shotgun (WGS) entry which is preliminary data.</text>
</comment>
<gene>
    <name evidence="2" type="ORF">JI746_25075</name>
</gene>
<evidence type="ECO:0000259" key="1">
    <source>
        <dbReference type="Pfam" id="PF01814"/>
    </source>
</evidence>
<organism evidence="2 3">
    <name type="scientific">Ramlibacter alkalitolerans</name>
    <dbReference type="NCBI Taxonomy" id="2039631"/>
    <lineage>
        <taxon>Bacteria</taxon>
        <taxon>Pseudomonadati</taxon>
        <taxon>Pseudomonadota</taxon>
        <taxon>Betaproteobacteria</taxon>
        <taxon>Burkholderiales</taxon>
        <taxon>Comamonadaceae</taxon>
        <taxon>Ramlibacter</taxon>
    </lineage>
</organism>
<evidence type="ECO:0000313" key="3">
    <source>
        <dbReference type="Proteomes" id="UP000622707"/>
    </source>
</evidence>
<accession>A0ABS1JX11</accession>
<protein>
    <submittedName>
        <fullName evidence="2">Hemerythrin domain-containing protein</fullName>
    </submittedName>
</protein>
<dbReference type="EMBL" id="JAEQND010000018">
    <property type="protein sequence ID" value="MBL0428401.1"/>
    <property type="molecule type" value="Genomic_DNA"/>
</dbReference>
<dbReference type="InterPro" id="IPR012312">
    <property type="entry name" value="Hemerythrin-like"/>
</dbReference>